<sequence>MVPLGRNIMEKMGEPGRKQAAHPVPIDQIERTAKQNLTLGQNGIIVGKGHAPGPLARTTPSALFADCGTGSIPDIYG</sequence>
<evidence type="ECO:0000256" key="1">
    <source>
        <dbReference type="SAM" id="MobiDB-lite"/>
    </source>
</evidence>
<evidence type="ECO:0000313" key="3">
    <source>
        <dbReference type="Proteomes" id="UP000727456"/>
    </source>
</evidence>
<dbReference type="RefSeq" id="WP_167071721.1">
    <property type="nucleotide sequence ID" value="NZ_JAAOZC010000001.1"/>
</dbReference>
<keyword evidence="3" id="KW-1185">Reference proteome</keyword>
<protein>
    <submittedName>
        <fullName evidence="2">Uncharacterized protein</fullName>
    </submittedName>
</protein>
<organism evidence="2 3">
    <name type="scientific">Sphingomonas vulcanisoli</name>
    <dbReference type="NCBI Taxonomy" id="1658060"/>
    <lineage>
        <taxon>Bacteria</taxon>
        <taxon>Pseudomonadati</taxon>
        <taxon>Pseudomonadota</taxon>
        <taxon>Alphaproteobacteria</taxon>
        <taxon>Sphingomonadales</taxon>
        <taxon>Sphingomonadaceae</taxon>
        <taxon>Sphingomonas</taxon>
    </lineage>
</organism>
<accession>A0ABX0TP95</accession>
<dbReference type="Proteomes" id="UP000727456">
    <property type="component" value="Unassembled WGS sequence"/>
</dbReference>
<comment type="caution">
    <text evidence="2">The sequence shown here is derived from an EMBL/GenBank/DDBJ whole genome shotgun (WGS) entry which is preliminary data.</text>
</comment>
<reference evidence="2 3" key="1">
    <citation type="submission" date="2020-03" db="EMBL/GenBank/DDBJ databases">
        <title>Genomic Encyclopedia of Type Strains, Phase III (KMG-III): the genomes of soil and plant-associated and newly described type strains.</title>
        <authorList>
            <person name="Whitman W."/>
        </authorList>
    </citation>
    <scope>NUCLEOTIDE SEQUENCE [LARGE SCALE GENOMIC DNA]</scope>
    <source>
        <strain evidence="2 3">CECT 8804</strain>
    </source>
</reference>
<name>A0ABX0TP95_9SPHN</name>
<proteinExistence type="predicted"/>
<evidence type="ECO:0000313" key="2">
    <source>
        <dbReference type="EMBL" id="NIJ06933.1"/>
    </source>
</evidence>
<feature type="compositionally biased region" description="Basic and acidic residues" evidence="1">
    <location>
        <begin position="8"/>
        <end position="17"/>
    </location>
</feature>
<feature type="region of interest" description="Disordered" evidence="1">
    <location>
        <begin position="1"/>
        <end position="21"/>
    </location>
</feature>
<gene>
    <name evidence="2" type="ORF">FHS31_000515</name>
</gene>
<dbReference type="EMBL" id="JAAOZC010000001">
    <property type="protein sequence ID" value="NIJ06933.1"/>
    <property type="molecule type" value="Genomic_DNA"/>
</dbReference>